<dbReference type="AlphaFoldDB" id="A0A0M0K3R2"/>
<protein>
    <submittedName>
        <fullName evidence="1">Endonuclease exonuclease phosphatase family protein</fullName>
    </submittedName>
</protein>
<sequence length="212" mass="22819">MLGRVDVHLSVLSKYAISSVRRVALPAIRSDGCCTRLFNLRRAVQHITLATADGVPVHILHTHLSAFTKGDGTVEAQVATLRSLIADAGPRWMLAGDFNALPPGVKATGLTGQAALEYPAALDEVPSPIAPLFDIAISAIPLTDLTDPHRRAEHLTCKYFGCSTAEVTLDYLFLAPAAWAVEQARVARDARWPSDHAPIVARLRSTLQPRGC</sequence>
<dbReference type="GO" id="GO:0006506">
    <property type="term" value="P:GPI anchor biosynthetic process"/>
    <property type="evidence" value="ECO:0007669"/>
    <property type="project" value="TreeGrafter"/>
</dbReference>
<proteinExistence type="predicted"/>
<dbReference type="InterPro" id="IPR036691">
    <property type="entry name" value="Endo/exonu/phosph_ase_sf"/>
</dbReference>
<organism evidence="1 3">
    <name type="scientific">Chrysochromulina tobinii</name>
    <dbReference type="NCBI Taxonomy" id="1460289"/>
    <lineage>
        <taxon>Eukaryota</taxon>
        <taxon>Haptista</taxon>
        <taxon>Haptophyta</taxon>
        <taxon>Prymnesiophyceae</taxon>
        <taxon>Prymnesiales</taxon>
        <taxon>Chrysochromulinaceae</taxon>
        <taxon>Chrysochromulina</taxon>
    </lineage>
</organism>
<evidence type="ECO:0000313" key="1">
    <source>
        <dbReference type="EMBL" id="KOO33257.1"/>
    </source>
</evidence>
<dbReference type="PANTHER" id="PTHR14859:SF1">
    <property type="entry name" value="PGAP2-INTERACTING PROTEIN"/>
    <property type="match status" value="1"/>
</dbReference>
<reference evidence="1" key="1">
    <citation type="submission" date="2014-12" db="EMBL/GenBank/DDBJ databases">
        <title>Draft genome of the oleaginous, mixotrophic haptophyte, Chrysochromulina tobin.</title>
        <authorList>
            <person name="Hovde B.T."/>
            <person name="Starkenburg S.R."/>
            <person name="Cattolico R.A."/>
        </authorList>
    </citation>
    <scope>NUCLEOTIDE SEQUENCE</scope>
    <source>
        <strain evidence="1">CCMP291</strain>
    </source>
</reference>
<dbReference type="Proteomes" id="UP000037460">
    <property type="component" value="Unassembled WGS sequence"/>
</dbReference>
<dbReference type="GO" id="GO:0004519">
    <property type="term" value="F:endonuclease activity"/>
    <property type="evidence" value="ECO:0007669"/>
    <property type="project" value="UniProtKB-KW"/>
</dbReference>
<dbReference type="GO" id="GO:0016020">
    <property type="term" value="C:membrane"/>
    <property type="evidence" value="ECO:0007669"/>
    <property type="project" value="GOC"/>
</dbReference>
<dbReference type="SUPFAM" id="SSF56219">
    <property type="entry name" value="DNase I-like"/>
    <property type="match status" value="1"/>
</dbReference>
<dbReference type="Gene3D" id="3.60.10.10">
    <property type="entry name" value="Endonuclease/exonuclease/phosphatase"/>
    <property type="match status" value="1"/>
</dbReference>
<keyword evidence="1" id="KW-0269">Exonuclease</keyword>
<dbReference type="InterPro" id="IPR051916">
    <property type="entry name" value="GPI-anchor_lipid_remodeler"/>
</dbReference>
<evidence type="ECO:0000313" key="2">
    <source>
        <dbReference type="EMBL" id="KOO33261.1"/>
    </source>
</evidence>
<keyword evidence="1" id="KW-0378">Hydrolase</keyword>
<gene>
    <name evidence="2" type="ORF">Ctob_006351</name>
    <name evidence="1" type="ORF">Ctob_006356</name>
</gene>
<evidence type="ECO:0000313" key="3">
    <source>
        <dbReference type="Proteomes" id="UP000037460"/>
    </source>
</evidence>
<keyword evidence="3" id="KW-1185">Reference proteome</keyword>
<dbReference type="GO" id="GO:0004527">
    <property type="term" value="F:exonuclease activity"/>
    <property type="evidence" value="ECO:0007669"/>
    <property type="project" value="UniProtKB-KW"/>
</dbReference>
<keyword evidence="1" id="KW-0255">Endonuclease</keyword>
<dbReference type="OrthoDB" id="200415at2759"/>
<reference evidence="3" key="2">
    <citation type="journal article" date="2015" name="PLoS Genet.">
        <title>Genome Sequence and Transcriptome Analyses of Chrysochromulina tobin: Metabolic Tools for Enhanced Algal Fitness in the Prominent Order Prymnesiales (Haptophyceae).</title>
        <authorList>
            <person name="Hovde B.T."/>
            <person name="Deodato C.R."/>
            <person name="Hunsperger H.M."/>
            <person name="Ryken S.A."/>
            <person name="Yost W."/>
            <person name="Jha R.K."/>
            <person name="Patterson J."/>
            <person name="Monnat R.J. Jr."/>
            <person name="Barlow S.B."/>
            <person name="Starkenburg S.R."/>
            <person name="Cattolico R.A."/>
        </authorList>
    </citation>
    <scope>NUCLEOTIDE SEQUENCE</scope>
    <source>
        <strain evidence="3">CCMP291</strain>
    </source>
</reference>
<name>A0A0M0K3R2_9EUKA</name>
<accession>A0A0M0K3R2</accession>
<dbReference type="PANTHER" id="PTHR14859">
    <property type="entry name" value="CALCOFLUOR WHITE HYPERSENSITIVE PROTEIN PRECURSOR"/>
    <property type="match status" value="1"/>
</dbReference>
<keyword evidence="1" id="KW-0540">Nuclease</keyword>
<comment type="caution">
    <text evidence="1">The sequence shown here is derived from an EMBL/GenBank/DDBJ whole genome shotgun (WGS) entry which is preliminary data.</text>
</comment>
<dbReference type="EMBL" id="JWZX01001563">
    <property type="protein sequence ID" value="KOO33261.1"/>
    <property type="molecule type" value="Genomic_DNA"/>
</dbReference>
<dbReference type="EMBL" id="JWZX01001563">
    <property type="protein sequence ID" value="KOO33257.1"/>
    <property type="molecule type" value="Genomic_DNA"/>
</dbReference>